<dbReference type="PANTHER" id="PTHR10920:SF18">
    <property type="entry name" value="RRNA METHYLTRANSFERASE 2, MITOCHONDRIAL"/>
    <property type="match status" value="1"/>
</dbReference>
<dbReference type="AlphaFoldDB" id="A0A9C6TFM1"/>
<dbReference type="Pfam" id="PF04253">
    <property type="entry name" value="TFR_dimer"/>
    <property type="match status" value="1"/>
</dbReference>
<dbReference type="InterPro" id="IPR050082">
    <property type="entry name" value="RNA_methyltr_RlmE"/>
</dbReference>
<keyword evidence="4" id="KW-0808">Transferase</keyword>
<evidence type="ECO:0000259" key="8">
    <source>
        <dbReference type="Pfam" id="PF01728"/>
    </source>
</evidence>
<sequence length="320" mass="35879">MSLSPSGAPMSSVPSFAVSLSSSSENVQVSLNLEKGSRWGEGRRGAPDFFYKEAQRLGYVARSAFKLVQIQKQHKLIKAGSSVLDLGCAPGAWLSTENGLTLLGQNAEQTFYGIRVPNFWWWFCSTITIPKCNTIKFSVILSDMCPLVSGITTKDAALSVELGMRALDLAVGRRAAFSVYADGDDTQEGEQSHDDPSTLAETGVLQVGGNLLIKLLESEDAKDYPVYHSLYDDFIWMQKFGDPMSHRHVAGWWHSISFFLLFLFFSFVQEIEASKGWRTWKEYQMKVRDVNDRLMMAERAFTDRDGLLGMTWHKHLGSNF</sequence>
<evidence type="ECO:0000256" key="3">
    <source>
        <dbReference type="ARBA" id="ARBA00022603"/>
    </source>
</evidence>
<evidence type="ECO:0000256" key="2">
    <source>
        <dbReference type="ARBA" id="ARBA00022552"/>
    </source>
</evidence>
<proteinExistence type="inferred from homology"/>
<dbReference type="SUPFAM" id="SSF53335">
    <property type="entry name" value="S-adenosyl-L-methionine-dependent methyltransferases"/>
    <property type="match status" value="2"/>
</dbReference>
<feature type="transmembrane region" description="Helical" evidence="7">
    <location>
        <begin position="251"/>
        <end position="268"/>
    </location>
</feature>
<reference evidence="10" key="1">
    <citation type="journal article" date="2016" name="Nat. Genet.">
        <title>The genome sequences of Arachis duranensis and Arachis ipaensis, the diploid ancestors of cultivated peanut.</title>
        <authorList>
            <person name="Bertioli D.J."/>
            <person name="Cannon S.B."/>
            <person name="Froenicke L."/>
            <person name="Huang G."/>
            <person name="Farmer A.D."/>
            <person name="Cannon E.K."/>
            <person name="Liu X."/>
            <person name="Gao D."/>
            <person name="Clevenger J."/>
            <person name="Dash S."/>
            <person name="Ren L."/>
            <person name="Moretzsohn M.C."/>
            <person name="Shirasawa K."/>
            <person name="Huang W."/>
            <person name="Vidigal B."/>
            <person name="Abernathy B."/>
            <person name="Chu Y."/>
            <person name="Niederhuth C.E."/>
            <person name="Umale P."/>
            <person name="Araujo A.C."/>
            <person name="Kozik A."/>
            <person name="Kim K.D."/>
            <person name="Burow M.D."/>
            <person name="Varshney R.K."/>
            <person name="Wang X."/>
            <person name="Zhang X."/>
            <person name="Barkley N."/>
            <person name="Guimaraes P.M."/>
            <person name="Isobe S."/>
            <person name="Guo B."/>
            <person name="Liao B."/>
            <person name="Stalker H.T."/>
            <person name="Schmitz R.J."/>
            <person name="Scheffler B.E."/>
            <person name="Leal-Bertioli S.C."/>
            <person name="Xun X."/>
            <person name="Jackson S.A."/>
            <person name="Michelmore R."/>
            <person name="Ozias-Akins P."/>
        </authorList>
    </citation>
    <scope>NUCLEOTIDE SEQUENCE [LARGE SCALE GENOMIC DNA]</scope>
    <source>
        <strain evidence="10">cv. V14167</strain>
    </source>
</reference>
<comment type="similarity">
    <text evidence="1">Belongs to the class I-like SAM-binding methyltransferase superfamily. RNA methyltransferase RlmE family.</text>
</comment>
<reference evidence="11" key="2">
    <citation type="submission" date="2025-08" db="UniProtKB">
        <authorList>
            <consortium name="RefSeq"/>
        </authorList>
    </citation>
    <scope>IDENTIFICATION</scope>
    <source>
        <tissue evidence="11">Whole plant</tissue>
    </source>
</reference>
<feature type="domain" description="Transferrin receptor-like dimerisation" evidence="9">
    <location>
        <begin position="268"/>
        <end position="316"/>
    </location>
</feature>
<dbReference type="RefSeq" id="XP_052107429.1">
    <property type="nucleotide sequence ID" value="XM_052251469.1"/>
</dbReference>
<evidence type="ECO:0000256" key="5">
    <source>
        <dbReference type="ARBA" id="ARBA00022691"/>
    </source>
</evidence>
<dbReference type="InterPro" id="IPR036757">
    <property type="entry name" value="TFR-like_dimer_dom_sf"/>
</dbReference>
<dbReference type="Proteomes" id="UP000515211">
    <property type="component" value="Chromosome 7"/>
</dbReference>
<dbReference type="KEGG" id="adu:107496884"/>
<dbReference type="PANTHER" id="PTHR10920">
    <property type="entry name" value="RIBOSOMAL RNA METHYLTRANSFERASE"/>
    <property type="match status" value="1"/>
</dbReference>
<name>A0A9C6TFM1_ARADU</name>
<evidence type="ECO:0000256" key="7">
    <source>
        <dbReference type="SAM" id="Phobius"/>
    </source>
</evidence>
<keyword evidence="10" id="KW-1185">Reference proteome</keyword>
<dbReference type="GeneID" id="107496884"/>
<keyword evidence="7" id="KW-0812">Transmembrane</keyword>
<dbReference type="InterPro" id="IPR007365">
    <property type="entry name" value="TFR-like_dimer_dom"/>
</dbReference>
<dbReference type="GO" id="GO:0008650">
    <property type="term" value="F:rRNA (uridine-2'-O-)-methyltransferase activity"/>
    <property type="evidence" value="ECO:0007669"/>
    <property type="project" value="TreeGrafter"/>
</dbReference>
<accession>A0A9C6TFM1</accession>
<protein>
    <recommendedName>
        <fullName evidence="6">rRNA methyltransferase 2, mitochondrial</fullName>
    </recommendedName>
</protein>
<keyword evidence="3" id="KW-0489">Methyltransferase</keyword>
<feature type="domain" description="Ribosomal RNA methyltransferase FtsJ" evidence="8">
    <location>
        <begin position="59"/>
        <end position="173"/>
    </location>
</feature>
<dbReference type="SUPFAM" id="SSF47672">
    <property type="entry name" value="Transferrin receptor-like dimerisation domain"/>
    <property type="match status" value="1"/>
</dbReference>
<organism evidence="10 11">
    <name type="scientific">Arachis duranensis</name>
    <name type="common">Wild peanut</name>
    <dbReference type="NCBI Taxonomy" id="130453"/>
    <lineage>
        <taxon>Eukaryota</taxon>
        <taxon>Viridiplantae</taxon>
        <taxon>Streptophyta</taxon>
        <taxon>Embryophyta</taxon>
        <taxon>Tracheophyta</taxon>
        <taxon>Spermatophyta</taxon>
        <taxon>Magnoliopsida</taxon>
        <taxon>eudicotyledons</taxon>
        <taxon>Gunneridae</taxon>
        <taxon>Pentapetalae</taxon>
        <taxon>rosids</taxon>
        <taxon>fabids</taxon>
        <taxon>Fabales</taxon>
        <taxon>Fabaceae</taxon>
        <taxon>Papilionoideae</taxon>
        <taxon>50 kb inversion clade</taxon>
        <taxon>dalbergioids sensu lato</taxon>
        <taxon>Dalbergieae</taxon>
        <taxon>Pterocarpus clade</taxon>
        <taxon>Arachis</taxon>
    </lineage>
</organism>
<evidence type="ECO:0000313" key="11">
    <source>
        <dbReference type="RefSeq" id="XP_052107429.1"/>
    </source>
</evidence>
<dbReference type="Gene3D" id="1.20.930.40">
    <property type="entry name" value="Transferrin receptor-like, dimerisation domain"/>
    <property type="match status" value="1"/>
</dbReference>
<keyword evidence="7" id="KW-1133">Transmembrane helix</keyword>
<gene>
    <name evidence="11" type="primary">LOC107496884</name>
</gene>
<evidence type="ECO:0000313" key="10">
    <source>
        <dbReference type="Proteomes" id="UP000515211"/>
    </source>
</evidence>
<dbReference type="Pfam" id="PF01728">
    <property type="entry name" value="FtsJ"/>
    <property type="match status" value="1"/>
</dbReference>
<dbReference type="InterPro" id="IPR029063">
    <property type="entry name" value="SAM-dependent_MTases_sf"/>
</dbReference>
<keyword evidence="7" id="KW-0472">Membrane</keyword>
<keyword evidence="5" id="KW-0949">S-adenosyl-L-methionine</keyword>
<evidence type="ECO:0000259" key="9">
    <source>
        <dbReference type="Pfam" id="PF04253"/>
    </source>
</evidence>
<evidence type="ECO:0000256" key="4">
    <source>
        <dbReference type="ARBA" id="ARBA00022679"/>
    </source>
</evidence>
<evidence type="ECO:0000256" key="1">
    <source>
        <dbReference type="ARBA" id="ARBA00009258"/>
    </source>
</evidence>
<dbReference type="Gene3D" id="3.40.50.150">
    <property type="entry name" value="Vaccinia Virus protein VP39"/>
    <property type="match status" value="2"/>
</dbReference>
<keyword evidence="2" id="KW-0698">rRNA processing</keyword>
<evidence type="ECO:0000256" key="6">
    <source>
        <dbReference type="ARBA" id="ARBA00041184"/>
    </source>
</evidence>
<dbReference type="InterPro" id="IPR002877">
    <property type="entry name" value="RNA_MeTrfase_FtsJ_dom"/>
</dbReference>